<gene>
    <name evidence="2" type="ORF">TREES_T100010453</name>
</gene>
<dbReference type="PANTHER" id="PTHR39229:SF1">
    <property type="entry name" value="RAD51-ASSOCIATED PROTEIN 2"/>
    <property type="match status" value="1"/>
</dbReference>
<dbReference type="AlphaFoldDB" id="L9LAQ7"/>
<evidence type="ECO:0000256" key="1">
    <source>
        <dbReference type="SAM" id="MobiDB-lite"/>
    </source>
</evidence>
<dbReference type="Proteomes" id="UP000011518">
    <property type="component" value="Unassembled WGS sequence"/>
</dbReference>
<protein>
    <submittedName>
        <fullName evidence="2">RAD51-associated protein 2</fullName>
    </submittedName>
</protein>
<accession>L9LAQ7</accession>
<name>L9LAQ7_TUPCH</name>
<proteinExistence type="predicted"/>
<dbReference type="EMBL" id="KB320448">
    <property type="protein sequence ID" value="ELW72001.1"/>
    <property type="molecule type" value="Genomic_DNA"/>
</dbReference>
<dbReference type="STRING" id="246437.L9LAQ7"/>
<dbReference type="PANTHER" id="PTHR39229">
    <property type="entry name" value="MCG1037962"/>
    <property type="match status" value="1"/>
</dbReference>
<evidence type="ECO:0000313" key="2">
    <source>
        <dbReference type="EMBL" id="ELW72001.1"/>
    </source>
</evidence>
<reference evidence="3" key="2">
    <citation type="journal article" date="2013" name="Nat. Commun.">
        <title>Genome of the Chinese tree shrew.</title>
        <authorList>
            <person name="Fan Y."/>
            <person name="Huang Z.Y."/>
            <person name="Cao C.C."/>
            <person name="Chen C.S."/>
            <person name="Chen Y.X."/>
            <person name="Fan D.D."/>
            <person name="He J."/>
            <person name="Hou H.L."/>
            <person name="Hu L."/>
            <person name="Hu X.T."/>
            <person name="Jiang X.T."/>
            <person name="Lai R."/>
            <person name="Lang Y.S."/>
            <person name="Liang B."/>
            <person name="Liao S.G."/>
            <person name="Mu D."/>
            <person name="Ma Y.Y."/>
            <person name="Niu Y.Y."/>
            <person name="Sun X.Q."/>
            <person name="Xia J.Q."/>
            <person name="Xiao J."/>
            <person name="Xiong Z.Q."/>
            <person name="Xu L."/>
            <person name="Yang L."/>
            <person name="Zhang Y."/>
            <person name="Zhao W."/>
            <person name="Zhao X.D."/>
            <person name="Zheng Y.T."/>
            <person name="Zhou J.M."/>
            <person name="Zhu Y.B."/>
            <person name="Zhang G.J."/>
            <person name="Wang J."/>
            <person name="Yao Y.G."/>
        </authorList>
    </citation>
    <scope>NUCLEOTIDE SEQUENCE [LARGE SCALE GENOMIC DNA]</scope>
</reference>
<keyword evidence="3" id="KW-1185">Reference proteome</keyword>
<feature type="region of interest" description="Disordered" evidence="1">
    <location>
        <begin position="1"/>
        <end position="39"/>
    </location>
</feature>
<reference evidence="3" key="1">
    <citation type="submission" date="2012-07" db="EMBL/GenBank/DDBJ databases">
        <title>Genome of the Chinese tree shrew, a rising model animal genetically related to primates.</title>
        <authorList>
            <person name="Zhang G."/>
            <person name="Fan Y."/>
            <person name="Yao Y."/>
            <person name="Huang Z."/>
        </authorList>
    </citation>
    <scope>NUCLEOTIDE SEQUENCE [LARGE SCALE GENOMIC DNA]</scope>
</reference>
<organism evidence="2 3">
    <name type="scientific">Tupaia chinensis</name>
    <name type="common">Chinese tree shrew</name>
    <name type="synonym">Tupaia belangeri chinensis</name>
    <dbReference type="NCBI Taxonomy" id="246437"/>
    <lineage>
        <taxon>Eukaryota</taxon>
        <taxon>Metazoa</taxon>
        <taxon>Chordata</taxon>
        <taxon>Craniata</taxon>
        <taxon>Vertebrata</taxon>
        <taxon>Euteleostomi</taxon>
        <taxon>Mammalia</taxon>
        <taxon>Eutheria</taxon>
        <taxon>Euarchontoglires</taxon>
        <taxon>Scandentia</taxon>
        <taxon>Tupaiidae</taxon>
        <taxon>Tupaia</taxon>
    </lineage>
</organism>
<evidence type="ECO:0000313" key="3">
    <source>
        <dbReference type="Proteomes" id="UP000011518"/>
    </source>
</evidence>
<dbReference type="eggNOG" id="ENOG502RZS1">
    <property type="taxonomic scope" value="Eukaryota"/>
</dbReference>
<dbReference type="InterPro" id="IPR053355">
    <property type="entry name" value="RAD51-associated"/>
</dbReference>
<dbReference type="FunCoup" id="L9LAQ7">
    <property type="interactions" value="3"/>
</dbReference>
<sequence>MSLSGRAPGVARLRRPSSWLPPLEGSDSQPPSSKRFRLGEPGGVSEVGWRLPLVPRLSEVEKVWELSPRPFKTLLFPKTAFFDNSTNSCVEKSASEKHICNLGCPNGKFLTSSCSQSLPSRGFDSGLRVSEMSSEPAPRDREVFRARQGVLPGTSIHRRHGVRPEDENQCLAQERSDILKDNTYIRQTEDPFLDVTFHKKARSTFREIKNRCKADSVMPSNKKEKISSSTLKIPKSQNQPSLEIAKPNYFRDSSTISIPEFSTDLNSKMSPVYLKQIAKKKNDKNEAYVRDFTNIYWSQNRPDVKKQKLQDDKKIEDAENTFFELYKTNHQSGSNQNICERKDLISLNYYTNNSVKCDVRDFKKNFTIILENSNWEEAGTCLDGCIPSRLEKSQSWDYNIRYVLRRNRENCWIMNNYKTTCETMKKEGENVNVLQLLEIDFLGEGVYHDTKVMNIHEQSNPLRARTQCSQATLIKTVWLNGKGENVNVLQLRYYTTQKDSHFNIFQSIIIQIFYFLKSISGNQEDDSISIWHKILKSKKQIGVQNRITRMNVITKNGILSVYLQTSISEPLNITLRTNIGSLLNNFDILTSFQSDSELEEGYIFNWILYLYHPKCITVENHTAYLLGILTFSGILEDNVKPMLKERKLFKTIDVFGEPKEKNINSSILIANVFKMSKKFFLSMDFDDLSDMSSIKEISYKNMSCSEQFMNMENWTHCSSSTVGTHVKSDPHFIQNNHECINEKCEINMYNQDLGTERKQECNNNSSFNSKNMLEDFFMDKQQAIVNQVLNIGNFWSKVEEKKYYLILKEEVKVTSQNLTNGCQIHKDTKTEEKEKDFPLMNGIFSLQSVSISLKVSVREAKYANQNNVAFRNEYENILQESEQANSKHFYPKKDTTFCVNHQFESDLSEGNNECFQNLTPKCLSTEALTIEGKILR</sequence>
<dbReference type="InParanoid" id="L9LAQ7"/>
<dbReference type="GO" id="GO:0032991">
    <property type="term" value="C:protein-containing complex"/>
    <property type="evidence" value="ECO:0007669"/>
    <property type="project" value="TreeGrafter"/>
</dbReference>